<dbReference type="PANTHER" id="PTHR43240:SF20">
    <property type="entry name" value="MEDIUM_LONG-CHAIN ACYL-COA THIOESTERASE YIGI"/>
    <property type="match status" value="1"/>
</dbReference>
<dbReference type="CDD" id="cd03443">
    <property type="entry name" value="PaaI_thioesterase"/>
    <property type="match status" value="1"/>
</dbReference>
<dbReference type="EMBL" id="JACIDK010000002">
    <property type="protein sequence ID" value="MBB3890612.1"/>
    <property type="molecule type" value="Genomic_DNA"/>
</dbReference>
<evidence type="ECO:0000256" key="5">
    <source>
        <dbReference type="ARBA" id="ARBA00038894"/>
    </source>
</evidence>
<dbReference type="InterPro" id="IPR029069">
    <property type="entry name" value="HotDog_dom_sf"/>
</dbReference>
<comment type="catalytic activity">
    <reaction evidence="3">
        <text>a long-chain fatty acyl-CoA + H2O = a long-chain fatty acid + CoA + H(+)</text>
        <dbReference type="Rhea" id="RHEA:67680"/>
        <dbReference type="ChEBI" id="CHEBI:15377"/>
        <dbReference type="ChEBI" id="CHEBI:15378"/>
        <dbReference type="ChEBI" id="CHEBI:57287"/>
        <dbReference type="ChEBI" id="CHEBI:57560"/>
        <dbReference type="ChEBI" id="CHEBI:83139"/>
    </reaction>
</comment>
<keyword evidence="1" id="KW-0378">Hydrolase</keyword>
<dbReference type="GO" id="GO:0047617">
    <property type="term" value="F:fatty acyl-CoA hydrolase activity"/>
    <property type="evidence" value="ECO:0007669"/>
    <property type="project" value="UniProtKB-EC"/>
</dbReference>
<dbReference type="EC" id="3.1.2.20" evidence="5"/>
<evidence type="ECO:0000256" key="1">
    <source>
        <dbReference type="ARBA" id="ARBA00022801"/>
    </source>
</evidence>
<reference evidence="9 10" key="1">
    <citation type="submission" date="2020-08" db="EMBL/GenBank/DDBJ databases">
        <title>Genomic Encyclopedia of Type Strains, Phase IV (KMG-IV): sequencing the most valuable type-strain genomes for metagenomic binning, comparative biology and taxonomic classification.</title>
        <authorList>
            <person name="Goeker M."/>
        </authorList>
    </citation>
    <scope>NUCLEOTIDE SEQUENCE [LARGE SCALE GENOMIC DNA]</scope>
    <source>
        <strain evidence="9 10">DSM 21793</strain>
    </source>
</reference>
<accession>A0A839ZZL5</accession>
<dbReference type="InterPro" id="IPR003736">
    <property type="entry name" value="PAAI_dom"/>
</dbReference>
<evidence type="ECO:0000313" key="9">
    <source>
        <dbReference type="EMBL" id="MBB3890612.1"/>
    </source>
</evidence>
<evidence type="ECO:0000259" key="8">
    <source>
        <dbReference type="Pfam" id="PF03061"/>
    </source>
</evidence>
<dbReference type="Pfam" id="PF03061">
    <property type="entry name" value="4HBT"/>
    <property type="match status" value="1"/>
</dbReference>
<proteinExistence type="inferred from homology"/>
<evidence type="ECO:0000313" key="10">
    <source>
        <dbReference type="Proteomes" id="UP000530564"/>
    </source>
</evidence>
<dbReference type="InterPro" id="IPR006683">
    <property type="entry name" value="Thioestr_dom"/>
</dbReference>
<evidence type="ECO:0000256" key="3">
    <source>
        <dbReference type="ARBA" id="ARBA00036002"/>
    </source>
</evidence>
<comment type="catalytic activity">
    <reaction evidence="2">
        <text>a fatty acyl-CoA + H2O = a fatty acid + CoA + H(+)</text>
        <dbReference type="Rhea" id="RHEA:16781"/>
        <dbReference type="ChEBI" id="CHEBI:15377"/>
        <dbReference type="ChEBI" id="CHEBI:15378"/>
        <dbReference type="ChEBI" id="CHEBI:28868"/>
        <dbReference type="ChEBI" id="CHEBI:57287"/>
        <dbReference type="ChEBI" id="CHEBI:77636"/>
        <dbReference type="EC" id="3.1.2.20"/>
    </reaction>
</comment>
<gene>
    <name evidence="9" type="ORF">GGQ61_001329</name>
</gene>
<evidence type="ECO:0000256" key="2">
    <source>
        <dbReference type="ARBA" id="ARBA00035880"/>
    </source>
</evidence>
<dbReference type="SUPFAM" id="SSF54637">
    <property type="entry name" value="Thioesterase/thiol ester dehydrase-isomerase"/>
    <property type="match status" value="1"/>
</dbReference>
<name>A0A839ZZL5_9CAUL</name>
<sequence length="148" mass="15423">MIDEATALWDRGLKAFDGQAFSAFLGARLISLAAEGAEIRLSVRPELLQQDGFVHGGVLAYLADNALTFAGGAALGGAVVTVEIKVNYVRPAVGLELVARAHAVSGGRTTAVARCDIHIVDEGAERLCAVAQGTVARMREPAVPSDRP</sequence>
<dbReference type="PANTHER" id="PTHR43240">
    <property type="entry name" value="1,4-DIHYDROXY-2-NAPHTHOYL-COA THIOESTERASE 1"/>
    <property type="match status" value="1"/>
</dbReference>
<dbReference type="Proteomes" id="UP000530564">
    <property type="component" value="Unassembled WGS sequence"/>
</dbReference>
<comment type="catalytic activity">
    <reaction evidence="7">
        <text>a medium-chain fatty acyl-CoA + H2O = a medium-chain fatty acid + CoA + H(+)</text>
        <dbReference type="Rhea" id="RHEA:68184"/>
        <dbReference type="ChEBI" id="CHEBI:15377"/>
        <dbReference type="ChEBI" id="CHEBI:15378"/>
        <dbReference type="ChEBI" id="CHEBI:57287"/>
        <dbReference type="ChEBI" id="CHEBI:59558"/>
        <dbReference type="ChEBI" id="CHEBI:90546"/>
    </reaction>
</comment>
<dbReference type="AlphaFoldDB" id="A0A839ZZL5"/>
<organism evidence="9 10">
    <name type="scientific">Phenylobacterium haematophilum</name>
    <dbReference type="NCBI Taxonomy" id="98513"/>
    <lineage>
        <taxon>Bacteria</taxon>
        <taxon>Pseudomonadati</taxon>
        <taxon>Pseudomonadota</taxon>
        <taxon>Alphaproteobacteria</taxon>
        <taxon>Caulobacterales</taxon>
        <taxon>Caulobacteraceae</taxon>
        <taxon>Phenylobacterium</taxon>
    </lineage>
</organism>
<comment type="similarity">
    <text evidence="4">Belongs to the YigI thioesterase family.</text>
</comment>
<protein>
    <recommendedName>
        <fullName evidence="6">Medium/long-chain acyl-CoA thioesterase YigI</fullName>
        <ecNumber evidence="5">3.1.2.20</ecNumber>
    </recommendedName>
</protein>
<evidence type="ECO:0000256" key="7">
    <source>
        <dbReference type="ARBA" id="ARBA00048062"/>
    </source>
</evidence>
<dbReference type="Gene3D" id="3.10.129.10">
    <property type="entry name" value="Hotdog Thioesterase"/>
    <property type="match status" value="1"/>
</dbReference>
<keyword evidence="10" id="KW-1185">Reference proteome</keyword>
<dbReference type="NCBIfam" id="TIGR00369">
    <property type="entry name" value="unchar_dom_1"/>
    <property type="match status" value="1"/>
</dbReference>
<feature type="domain" description="Thioesterase" evidence="8">
    <location>
        <begin position="52"/>
        <end position="122"/>
    </location>
</feature>
<comment type="caution">
    <text evidence="9">The sequence shown here is derived from an EMBL/GenBank/DDBJ whole genome shotgun (WGS) entry which is preliminary data.</text>
</comment>
<evidence type="ECO:0000256" key="4">
    <source>
        <dbReference type="ARBA" id="ARBA00038381"/>
    </source>
</evidence>
<dbReference type="RefSeq" id="WP_183770891.1">
    <property type="nucleotide sequence ID" value="NZ_JACIDK010000002.1"/>
</dbReference>
<evidence type="ECO:0000256" key="6">
    <source>
        <dbReference type="ARBA" id="ARBA00040062"/>
    </source>
</evidence>